<evidence type="ECO:0000256" key="6">
    <source>
        <dbReference type="ARBA" id="ARBA00023326"/>
    </source>
</evidence>
<evidence type="ECO:0000256" key="3">
    <source>
        <dbReference type="ARBA" id="ARBA00023001"/>
    </source>
</evidence>
<dbReference type="Pfam" id="PF00734">
    <property type="entry name" value="CBM_1"/>
    <property type="match status" value="1"/>
</dbReference>
<dbReference type="SUPFAM" id="SSF57180">
    <property type="entry name" value="Cellulose-binding domain"/>
    <property type="match status" value="1"/>
</dbReference>
<dbReference type="RefSeq" id="XP_026607507.1">
    <property type="nucleotide sequence ID" value="XM_026744344.1"/>
</dbReference>
<dbReference type="Gene3D" id="2.130.10.10">
    <property type="entry name" value="YVTN repeat-like/Quinoprotein amine dehydrogenase"/>
    <property type="match status" value="2"/>
</dbReference>
<dbReference type="PROSITE" id="PS51257">
    <property type="entry name" value="PROKAR_LIPOPROTEIN"/>
    <property type="match status" value="1"/>
</dbReference>
<accession>A0A3D8SW69</accession>
<evidence type="ECO:0000256" key="4">
    <source>
        <dbReference type="ARBA" id="ARBA00023277"/>
    </source>
</evidence>
<keyword evidence="6" id="KW-0624">Polysaccharide degradation</keyword>
<keyword evidence="12" id="KW-1185">Reference proteome</keyword>
<dbReference type="GO" id="GO:0010411">
    <property type="term" value="P:xyloglucan metabolic process"/>
    <property type="evidence" value="ECO:0007669"/>
    <property type="project" value="TreeGrafter"/>
</dbReference>
<evidence type="ECO:0000256" key="2">
    <source>
        <dbReference type="ARBA" id="ARBA00022801"/>
    </source>
</evidence>
<evidence type="ECO:0000256" key="1">
    <source>
        <dbReference type="ARBA" id="ARBA00022729"/>
    </source>
</evidence>
<feature type="domain" description="CBM1" evidence="10">
    <location>
        <begin position="807"/>
        <end position="842"/>
    </location>
</feature>
<keyword evidence="4" id="KW-0119">Carbohydrate metabolism</keyword>
<evidence type="ECO:0000256" key="7">
    <source>
        <dbReference type="ARBA" id="ARBA00037986"/>
    </source>
</evidence>
<dbReference type="InterPro" id="IPR035971">
    <property type="entry name" value="CBD_sf"/>
</dbReference>
<dbReference type="EMBL" id="PVWQ01000002">
    <property type="protein sequence ID" value="RDW90553.1"/>
    <property type="molecule type" value="Genomic_DNA"/>
</dbReference>
<dbReference type="FunFam" id="2.130.10.10:FF:000534">
    <property type="entry name" value="Xyloglucanase Xgh74A"/>
    <property type="match status" value="1"/>
</dbReference>
<feature type="chain" id="PRO_5017535951" evidence="9">
    <location>
        <begin position="23"/>
        <end position="842"/>
    </location>
</feature>
<keyword evidence="2" id="KW-0378">Hydrolase</keyword>
<dbReference type="OrthoDB" id="2151161at2759"/>
<name>A0A3D8SW69_9EURO</name>
<dbReference type="SMART" id="SM00236">
    <property type="entry name" value="fCBD"/>
    <property type="match status" value="1"/>
</dbReference>
<dbReference type="GO" id="GO:0005576">
    <property type="term" value="C:extracellular region"/>
    <property type="evidence" value="ECO:0007669"/>
    <property type="project" value="InterPro"/>
</dbReference>
<keyword evidence="3" id="KW-0136">Cellulose degradation</keyword>
<comment type="caution">
    <text evidence="11">The sequence shown here is derived from an EMBL/GenBank/DDBJ whole genome shotgun (WGS) entry which is preliminary data.</text>
</comment>
<evidence type="ECO:0000256" key="9">
    <source>
        <dbReference type="SAM" id="SignalP"/>
    </source>
</evidence>
<dbReference type="InterPro" id="IPR000254">
    <property type="entry name" value="CBD"/>
</dbReference>
<feature type="region of interest" description="Disordered" evidence="8">
    <location>
        <begin position="757"/>
        <end position="806"/>
    </location>
</feature>
<comment type="similarity">
    <text evidence="7">Belongs to the glycosyl hydrolase 74 family.</text>
</comment>
<dbReference type="GO" id="GO:0016798">
    <property type="term" value="F:hydrolase activity, acting on glycosyl bonds"/>
    <property type="evidence" value="ECO:0007669"/>
    <property type="project" value="UniProtKB-KW"/>
</dbReference>
<dbReference type="PROSITE" id="PS51164">
    <property type="entry name" value="CBM1_2"/>
    <property type="match status" value="1"/>
</dbReference>
<dbReference type="CDD" id="cd15482">
    <property type="entry name" value="Sialidase_non-viral"/>
    <property type="match status" value="2"/>
</dbReference>
<proteinExistence type="inferred from homology"/>
<feature type="signal peptide" evidence="9">
    <location>
        <begin position="1"/>
        <end position="22"/>
    </location>
</feature>
<evidence type="ECO:0000313" key="11">
    <source>
        <dbReference type="EMBL" id="RDW90553.1"/>
    </source>
</evidence>
<dbReference type="GO" id="GO:0030245">
    <property type="term" value="P:cellulose catabolic process"/>
    <property type="evidence" value="ECO:0007669"/>
    <property type="project" value="UniProtKB-KW"/>
</dbReference>
<dbReference type="PANTHER" id="PTHR43739:SF2">
    <property type="entry name" value="OLIGOXYLOGLUCAN-REDUCING END-SPECIFIC XYLOGLUCANASE-RELATED"/>
    <property type="match status" value="1"/>
</dbReference>
<dbReference type="AlphaFoldDB" id="A0A3D8SW69"/>
<dbReference type="SUPFAM" id="SSF110296">
    <property type="entry name" value="Oligoxyloglucan reducing end-specific cellobiohydrolase"/>
    <property type="match status" value="2"/>
</dbReference>
<evidence type="ECO:0000313" key="12">
    <source>
        <dbReference type="Proteomes" id="UP000256690"/>
    </source>
</evidence>
<organism evidence="11 12">
    <name type="scientific">Aspergillus mulundensis</name>
    <dbReference type="NCBI Taxonomy" id="1810919"/>
    <lineage>
        <taxon>Eukaryota</taxon>
        <taxon>Fungi</taxon>
        <taxon>Dikarya</taxon>
        <taxon>Ascomycota</taxon>
        <taxon>Pezizomycotina</taxon>
        <taxon>Eurotiomycetes</taxon>
        <taxon>Eurotiomycetidae</taxon>
        <taxon>Eurotiales</taxon>
        <taxon>Aspergillaceae</taxon>
        <taxon>Aspergillus</taxon>
        <taxon>Aspergillus subgen. Nidulantes</taxon>
    </lineage>
</organism>
<dbReference type="InterPro" id="IPR015943">
    <property type="entry name" value="WD40/YVTN_repeat-like_dom_sf"/>
</dbReference>
<evidence type="ECO:0000259" key="10">
    <source>
        <dbReference type="PROSITE" id="PS51164"/>
    </source>
</evidence>
<keyword evidence="5" id="KW-0326">Glycosidase</keyword>
<dbReference type="Proteomes" id="UP000256690">
    <property type="component" value="Unassembled WGS sequence"/>
</dbReference>
<protein>
    <submittedName>
        <fullName evidence="11">Xyloglucanase</fullName>
    </submittedName>
</protein>
<dbReference type="GO" id="GO:0030248">
    <property type="term" value="F:cellulose binding"/>
    <property type="evidence" value="ECO:0007669"/>
    <property type="project" value="InterPro"/>
</dbReference>
<dbReference type="InterPro" id="IPR052025">
    <property type="entry name" value="Xyloglucanase_GH74"/>
</dbReference>
<evidence type="ECO:0000256" key="8">
    <source>
        <dbReference type="SAM" id="MobiDB-lite"/>
    </source>
</evidence>
<gene>
    <name evidence="11" type="ORF">DSM5745_02328</name>
</gene>
<sequence length="842" mass="88250">MKNRRLALLGAIVASCIDAASGASQSYTWKNVVTGGGGGFVPGIVFNPSEQGLAYARTDIGGAYRLNSDDTWTPLTDFVGNSDWNHWGIDALATDPVDTNRVYLAVGMYTNEWDPNNGAILRSTDKGETWTETALPFKVGGNMPGRGMGERLAVDPNDNRILFFGARSGNGLWKSTDYGATWAKVSSFTWTGTYFQDSSSTYTSAVVGLAWVTFDSTSGQSGSPTPRIFVGVADTGQSVFVSEDAGATWKWVSGEPQYGFLPHKGVLSPSENTLYISYSNGAGPYDGTNGTVHKYDISTATWTDISPTSMADTYYGYGGLTVDLQAPGTLLVATLNSWWPDAIIWRSVDSGATWSPIWEWNGYPNINYYYDYDVSKAPWLEDSTSTAEFPVRVGWMIEALSIDPFDSNHWLYGTGATIYGGHDLTNWDSGNKVTLQSLAVGIEEMAVQALIVPPGGPLLSAVFDEGGFYHSDLDSPPSQKYHTPTFSSTNGLDYAGNKPSNIVRSGSSASGTDPTVALSSNFGSTWSANYAASSSTGTGSVAFSADADTVLLMSSTQGALRSQYQSTFTAVSSLPSGAVIASDKSDNAYFYGGAGGAIYVSSNTGSSFTKTATLGTSSSVNAIRAHPSIAGDIWATTDTGLWHSTDHGATFTRVSSAVTAGWSFGLGAPSSSSSYAVLYGFFTIDGVTGLFKTEDRGVNWAVISDAENGFGAASANVVNADPETYGLVFVGTNGRGIFYGEPAGALPTATATATATATSTGTTLTSTTRTSTSTATATSTATQTTTTTSTRTTTTATTTTSTTAPTATAAPYGQCGGSGYTGPTVCPSGWTCTYANEFYSQS</sequence>
<dbReference type="GeneID" id="38112698"/>
<evidence type="ECO:0000256" key="5">
    <source>
        <dbReference type="ARBA" id="ARBA00023295"/>
    </source>
</evidence>
<dbReference type="PANTHER" id="PTHR43739">
    <property type="entry name" value="XYLOGLUCANASE (EUROFUNG)"/>
    <property type="match status" value="1"/>
</dbReference>
<keyword evidence="1 9" id="KW-0732">Signal</keyword>
<reference evidence="11 12" key="1">
    <citation type="journal article" date="2018" name="IMA Fungus">
        <title>IMA Genome-F 9: Draft genome sequence of Annulohypoxylon stygium, Aspergillus mulundensis, Berkeleyomyces basicola (syn. Thielaviopsis basicola), Ceratocystis smalleyi, two Cercospora beticola strains, Coleophoma cylindrospora, Fusarium fracticaudum, Phialophora cf. hyalina, and Morchella septimelata.</title>
        <authorList>
            <person name="Wingfield B.D."/>
            <person name="Bills G.F."/>
            <person name="Dong Y."/>
            <person name="Huang W."/>
            <person name="Nel W.J."/>
            <person name="Swalarsk-Parry B.S."/>
            <person name="Vaghefi N."/>
            <person name="Wilken P.M."/>
            <person name="An Z."/>
            <person name="de Beer Z.W."/>
            <person name="De Vos L."/>
            <person name="Chen L."/>
            <person name="Duong T.A."/>
            <person name="Gao Y."/>
            <person name="Hammerbacher A."/>
            <person name="Kikkert J.R."/>
            <person name="Li Y."/>
            <person name="Li H."/>
            <person name="Li K."/>
            <person name="Li Q."/>
            <person name="Liu X."/>
            <person name="Ma X."/>
            <person name="Naidoo K."/>
            <person name="Pethybridge S.J."/>
            <person name="Sun J."/>
            <person name="Steenkamp E.T."/>
            <person name="van der Nest M.A."/>
            <person name="van Wyk S."/>
            <person name="Wingfield M.J."/>
            <person name="Xiong C."/>
            <person name="Yue Q."/>
            <person name="Zhang X."/>
        </authorList>
    </citation>
    <scope>NUCLEOTIDE SEQUENCE [LARGE SCALE GENOMIC DNA]</scope>
    <source>
        <strain evidence="11 12">DSM 5745</strain>
    </source>
</reference>
<dbReference type="STRING" id="1810919.A0A3D8SW69"/>